<protein>
    <submittedName>
        <fullName evidence="1">Uncharacterized protein</fullName>
    </submittedName>
</protein>
<evidence type="ECO:0000313" key="2">
    <source>
        <dbReference type="Proteomes" id="UP001054821"/>
    </source>
</evidence>
<name>A0AAD4VVI7_PRUDU</name>
<evidence type="ECO:0000313" key="1">
    <source>
        <dbReference type="EMBL" id="KAI5332070.1"/>
    </source>
</evidence>
<proteinExistence type="predicted"/>
<organism evidence="1 2">
    <name type="scientific">Prunus dulcis</name>
    <name type="common">Almond</name>
    <name type="synonym">Amygdalus dulcis</name>
    <dbReference type="NCBI Taxonomy" id="3755"/>
    <lineage>
        <taxon>Eukaryota</taxon>
        <taxon>Viridiplantae</taxon>
        <taxon>Streptophyta</taxon>
        <taxon>Embryophyta</taxon>
        <taxon>Tracheophyta</taxon>
        <taxon>Spermatophyta</taxon>
        <taxon>Magnoliopsida</taxon>
        <taxon>eudicotyledons</taxon>
        <taxon>Gunneridae</taxon>
        <taxon>Pentapetalae</taxon>
        <taxon>rosids</taxon>
        <taxon>fabids</taxon>
        <taxon>Rosales</taxon>
        <taxon>Rosaceae</taxon>
        <taxon>Amygdaloideae</taxon>
        <taxon>Amygdaleae</taxon>
        <taxon>Prunus</taxon>
    </lineage>
</organism>
<dbReference type="AlphaFoldDB" id="A0AAD4VVI7"/>
<gene>
    <name evidence="1" type="ORF">L3X38_022198</name>
</gene>
<dbReference type="EMBL" id="JAJFAZ020000004">
    <property type="protein sequence ID" value="KAI5332070.1"/>
    <property type="molecule type" value="Genomic_DNA"/>
</dbReference>
<sequence>MSWIESVLYFEGLPSNEVDVLLQRTEPSKRFFKATSDYVTEPISEAGLEDLWQRMLQLEASELILTPYGGRMSEISASETPFPHKKGNLFEIQYLVFWNDDKETCRN</sequence>
<reference evidence="1 2" key="1">
    <citation type="journal article" date="2022" name="G3 (Bethesda)">
        <title>Whole-genome sequence and methylome profiling of the almond [Prunus dulcis (Mill.) D.A. Webb] cultivar 'Nonpareil'.</title>
        <authorList>
            <person name="D'Amico-Willman K.M."/>
            <person name="Ouma W.Z."/>
            <person name="Meulia T."/>
            <person name="Sideli G.M."/>
            <person name="Gradziel T.M."/>
            <person name="Fresnedo-Ramirez J."/>
        </authorList>
    </citation>
    <scope>NUCLEOTIDE SEQUENCE [LARGE SCALE GENOMIC DNA]</scope>
    <source>
        <strain evidence="1">Clone GOH B32 T37-40</strain>
    </source>
</reference>
<dbReference type="Gene3D" id="3.40.462.20">
    <property type="match status" value="1"/>
</dbReference>
<dbReference type="PANTHER" id="PTHR32448">
    <property type="entry name" value="OS08G0158400 PROTEIN"/>
    <property type="match status" value="1"/>
</dbReference>
<comment type="caution">
    <text evidence="1">The sequence shown here is derived from an EMBL/GenBank/DDBJ whole genome shotgun (WGS) entry which is preliminary data.</text>
</comment>
<accession>A0AAD4VVI7</accession>
<keyword evidence="2" id="KW-1185">Reference proteome</keyword>
<dbReference type="Proteomes" id="UP001054821">
    <property type="component" value="Chromosome 4"/>
</dbReference>